<comment type="caution">
    <text evidence="1">The sequence shown here is derived from an EMBL/GenBank/DDBJ whole genome shotgun (WGS) entry which is preliminary data.</text>
</comment>
<proteinExistence type="predicted"/>
<evidence type="ECO:0008006" key="3">
    <source>
        <dbReference type="Google" id="ProtNLM"/>
    </source>
</evidence>
<evidence type="ECO:0000313" key="2">
    <source>
        <dbReference type="Proteomes" id="UP000487350"/>
    </source>
</evidence>
<organism evidence="1 2">
    <name type="scientific">Caenimonas koreensis DSM 17982</name>
    <dbReference type="NCBI Taxonomy" id="1121255"/>
    <lineage>
        <taxon>Bacteria</taxon>
        <taxon>Pseudomonadati</taxon>
        <taxon>Pseudomonadota</taxon>
        <taxon>Betaproteobacteria</taxon>
        <taxon>Burkholderiales</taxon>
        <taxon>Comamonadaceae</taxon>
        <taxon>Caenimonas</taxon>
    </lineage>
</organism>
<dbReference type="RefSeq" id="WP_153584762.1">
    <property type="nucleotide sequence ID" value="NZ_WJBU01000008.1"/>
</dbReference>
<accession>A0A844B2J5</accession>
<dbReference type="AlphaFoldDB" id="A0A844B2J5"/>
<name>A0A844B2J5_9BURK</name>
<keyword evidence="2" id="KW-1185">Reference proteome</keyword>
<evidence type="ECO:0000313" key="1">
    <source>
        <dbReference type="EMBL" id="MRD47433.1"/>
    </source>
</evidence>
<sequence length="99" mass="11156">MPPDPASGIRLTTHASIRLQQHGSPSWFLALLMQHGKSMHDGHGAVLKTVNKDTRRRLQGVLSRTQYAQAERFFDVYAVVVGEEVVVTAAHRTRRRCIH</sequence>
<reference evidence="1 2" key="1">
    <citation type="submission" date="2019-11" db="EMBL/GenBank/DDBJ databases">
        <title>Caenimonas koreensis gen. nov., sp. nov., isolated from activated sludge.</title>
        <authorList>
            <person name="Seung H.R."/>
        </authorList>
    </citation>
    <scope>NUCLEOTIDE SEQUENCE [LARGE SCALE GENOMIC DNA]</scope>
    <source>
        <strain evidence="1 2">EMB320</strain>
    </source>
</reference>
<protein>
    <recommendedName>
        <fullName evidence="3">DUF4258 domain-containing protein</fullName>
    </recommendedName>
</protein>
<gene>
    <name evidence="1" type="ORF">GHT07_09100</name>
</gene>
<dbReference type="EMBL" id="WJBU01000008">
    <property type="protein sequence ID" value="MRD47433.1"/>
    <property type="molecule type" value="Genomic_DNA"/>
</dbReference>
<dbReference type="Proteomes" id="UP000487350">
    <property type="component" value="Unassembled WGS sequence"/>
</dbReference>
<dbReference type="OrthoDB" id="8529094at2"/>